<evidence type="ECO:0000256" key="3">
    <source>
        <dbReference type="ARBA" id="ARBA00022827"/>
    </source>
</evidence>
<dbReference type="Gene3D" id="3.30.70.100">
    <property type="match status" value="1"/>
</dbReference>
<keyword evidence="5" id="KW-0503">Monooxygenase</keyword>
<dbReference type="Proteomes" id="UP001578633">
    <property type="component" value="Chromosome 9"/>
</dbReference>
<dbReference type="Pfam" id="PF01494">
    <property type="entry name" value="FAD_binding_3"/>
    <property type="match status" value="1"/>
</dbReference>
<dbReference type="SUPFAM" id="SSF51905">
    <property type="entry name" value="FAD/NAD(P)-binding domain"/>
    <property type="match status" value="1"/>
</dbReference>
<evidence type="ECO:0000313" key="8">
    <source>
        <dbReference type="Proteomes" id="UP001578633"/>
    </source>
</evidence>
<dbReference type="InterPro" id="IPR050493">
    <property type="entry name" value="FAD-dep_Monooxygenase_BioMet"/>
</dbReference>
<name>A0ABR3U737_9PLEO</name>
<keyword evidence="2" id="KW-0285">Flavoprotein</keyword>
<dbReference type="RefSeq" id="XP_069302895.1">
    <property type="nucleotide sequence ID" value="XM_069455302.1"/>
</dbReference>
<reference evidence="7 8" key="1">
    <citation type="submission" date="2024-09" db="EMBL/GenBank/DDBJ databases">
        <title>T2T genomes of carrot and Alternaria dauci and their utility for understanding host-pathogen interaction during carrot leaf blight disease.</title>
        <authorList>
            <person name="Liu W."/>
            <person name="Xu S."/>
            <person name="Ou C."/>
            <person name="Liu X."/>
            <person name="Zhuang F."/>
            <person name="Deng X.W."/>
        </authorList>
    </citation>
    <scope>NUCLEOTIDE SEQUENCE [LARGE SCALE GENOMIC DNA]</scope>
    <source>
        <strain evidence="7 8">A2016</strain>
    </source>
</reference>
<keyword evidence="8" id="KW-1185">Reference proteome</keyword>
<proteinExistence type="inferred from homology"/>
<dbReference type="SUPFAM" id="SSF54909">
    <property type="entry name" value="Dimeric alpha+beta barrel"/>
    <property type="match status" value="1"/>
</dbReference>
<evidence type="ECO:0000256" key="2">
    <source>
        <dbReference type="ARBA" id="ARBA00022630"/>
    </source>
</evidence>
<feature type="domain" description="FAD-binding" evidence="6">
    <location>
        <begin position="343"/>
        <end position="407"/>
    </location>
</feature>
<dbReference type="PANTHER" id="PTHR13789:SF306">
    <property type="entry name" value="HYDROXYLASE, PUTATIVE-RELATED"/>
    <property type="match status" value="1"/>
</dbReference>
<evidence type="ECO:0000256" key="4">
    <source>
        <dbReference type="ARBA" id="ARBA00023002"/>
    </source>
</evidence>
<dbReference type="Gene3D" id="3.50.50.60">
    <property type="entry name" value="FAD/NAD(P)-binding domain"/>
    <property type="match status" value="1"/>
</dbReference>
<sequence length="476" mass="53866">MNPVLELVEIQLTRPFDDFIRFFEGEQLPVLLNAPGIKSVRTGPKLLRQSYQSESNEAVSFTQWESLEAHEAFVQSEAAKGFFQRVSHWISGPPIVKHYDVGCKVTVLEQAPEFGEIGAGVQVPPNAARELIRWGLEEEMEKISSKPAFLNYRNWRTGEVRGSSKLFDHRTRFGAPYWQVYRPDYHSILLKAALEAGANLRSGCTVVDYEPGHGTVILESGERVVGDLIVGCDAEPHETGDTCFRAVLKAEVLHQDPELAPLVTNPGFEQWYNMQKEKTYNLLMVIPDDHSMVGYKAPASASDVRKAFAGWNTTTTKLLNLIPEDLERWRLIDLRPVSGWIHPSNRMLVIGDAVHATLPYLAQGAAMAIEDAACLGSLLSKIQSRDKIPEALALFQEIRQTRAHTVQRGSWTNRFFIHMNEGEQYDMREDVFAAGDYPGSPNLMANVLFQDWLYGYDVIRDTQRKWQEKFEKIAKL</sequence>
<evidence type="ECO:0000313" key="7">
    <source>
        <dbReference type="EMBL" id="KAL1792311.1"/>
    </source>
</evidence>
<keyword evidence="3" id="KW-0274">FAD</keyword>
<evidence type="ECO:0000259" key="6">
    <source>
        <dbReference type="Pfam" id="PF01494"/>
    </source>
</evidence>
<dbReference type="GeneID" id="96089140"/>
<comment type="similarity">
    <text evidence="1">Belongs to the paxM FAD-dependent monooxygenase family.</text>
</comment>
<dbReference type="PANTHER" id="PTHR13789">
    <property type="entry name" value="MONOOXYGENASE"/>
    <property type="match status" value="1"/>
</dbReference>
<organism evidence="7 8">
    <name type="scientific">Alternaria dauci</name>
    <dbReference type="NCBI Taxonomy" id="48095"/>
    <lineage>
        <taxon>Eukaryota</taxon>
        <taxon>Fungi</taxon>
        <taxon>Dikarya</taxon>
        <taxon>Ascomycota</taxon>
        <taxon>Pezizomycotina</taxon>
        <taxon>Dothideomycetes</taxon>
        <taxon>Pleosporomycetidae</taxon>
        <taxon>Pleosporales</taxon>
        <taxon>Pleosporineae</taxon>
        <taxon>Pleosporaceae</taxon>
        <taxon>Alternaria</taxon>
        <taxon>Alternaria sect. Porri</taxon>
    </lineage>
</organism>
<accession>A0ABR3U737</accession>
<gene>
    <name evidence="7" type="ORF">ACET3X_008818</name>
</gene>
<dbReference type="EMBL" id="JBHGVX010000009">
    <property type="protein sequence ID" value="KAL1792311.1"/>
    <property type="molecule type" value="Genomic_DNA"/>
</dbReference>
<evidence type="ECO:0000256" key="5">
    <source>
        <dbReference type="ARBA" id="ARBA00023033"/>
    </source>
</evidence>
<dbReference type="InterPro" id="IPR011008">
    <property type="entry name" value="Dimeric_a/b-barrel"/>
</dbReference>
<dbReference type="InterPro" id="IPR036188">
    <property type="entry name" value="FAD/NAD-bd_sf"/>
</dbReference>
<evidence type="ECO:0000256" key="1">
    <source>
        <dbReference type="ARBA" id="ARBA00007992"/>
    </source>
</evidence>
<dbReference type="InterPro" id="IPR002938">
    <property type="entry name" value="FAD-bd"/>
</dbReference>
<comment type="caution">
    <text evidence="7">The sequence shown here is derived from an EMBL/GenBank/DDBJ whole genome shotgun (WGS) entry which is preliminary data.</text>
</comment>
<keyword evidence="4" id="KW-0560">Oxidoreductase</keyword>
<protein>
    <recommendedName>
        <fullName evidence="6">FAD-binding domain-containing protein</fullName>
    </recommendedName>
</protein>
<dbReference type="SUPFAM" id="SSF54373">
    <property type="entry name" value="FAD-linked reductases, C-terminal domain"/>
    <property type="match status" value="1"/>
</dbReference>